<dbReference type="InterPro" id="IPR015443">
    <property type="entry name" value="Aldose_1-epimerase"/>
</dbReference>
<proteinExistence type="inferred from homology"/>
<dbReference type="Gene3D" id="2.70.98.10">
    <property type="match status" value="1"/>
</dbReference>
<evidence type="ECO:0000256" key="3">
    <source>
        <dbReference type="ARBA" id="ARBA00004947"/>
    </source>
</evidence>
<evidence type="ECO:0000256" key="9">
    <source>
        <dbReference type="PIRNR" id="PIRNR005096"/>
    </source>
</evidence>
<dbReference type="PANTHER" id="PTHR10091:SF0">
    <property type="entry name" value="GALACTOSE MUTAROTASE"/>
    <property type="match status" value="1"/>
</dbReference>
<keyword evidence="7 9" id="KW-0119">Carbohydrate metabolism</keyword>
<dbReference type="InterPro" id="IPR014718">
    <property type="entry name" value="GH-type_carb-bd"/>
</dbReference>
<dbReference type="OrthoDB" id="274691at2759"/>
<feature type="binding site" evidence="11">
    <location>
        <begin position="168"/>
        <end position="170"/>
    </location>
    <ligand>
        <name>beta-D-galactose</name>
        <dbReference type="ChEBI" id="CHEBI:27667"/>
    </ligand>
</feature>
<feature type="active site" description="Proton donor" evidence="10">
    <location>
        <position position="168"/>
    </location>
</feature>
<reference evidence="12 13" key="1">
    <citation type="submission" date="2020-04" db="EMBL/GenBank/DDBJ databases">
        <authorList>
            <person name="Alioto T."/>
            <person name="Alioto T."/>
            <person name="Gomez Garrido J."/>
        </authorList>
    </citation>
    <scope>NUCLEOTIDE SEQUENCE [LARGE SCALE GENOMIC DNA]</scope>
</reference>
<comment type="pathway">
    <text evidence="3">Carbohydrate metabolism; galactose metabolism.</text>
</comment>
<evidence type="ECO:0000313" key="12">
    <source>
        <dbReference type="EMBL" id="CAB3386101.1"/>
    </source>
</evidence>
<evidence type="ECO:0000256" key="4">
    <source>
        <dbReference type="ARBA" id="ARBA00005028"/>
    </source>
</evidence>
<dbReference type="SUPFAM" id="SSF74650">
    <property type="entry name" value="Galactose mutarotase-like"/>
    <property type="match status" value="1"/>
</dbReference>
<dbReference type="PANTHER" id="PTHR10091">
    <property type="entry name" value="ALDOSE-1-EPIMERASE"/>
    <property type="match status" value="1"/>
</dbReference>
<dbReference type="EC" id="5.1.3.3" evidence="9"/>
<dbReference type="AlphaFoldDB" id="A0A8S1DY64"/>
<accession>A0A8S1DY64</accession>
<dbReference type="GO" id="GO:0006006">
    <property type="term" value="P:glucose metabolic process"/>
    <property type="evidence" value="ECO:0007669"/>
    <property type="project" value="TreeGrafter"/>
</dbReference>
<sequence length="353" mass="39108">MSAAAVKIEEDSFGTFYDEDLKATFPVRRFTLKNSKNVTIRLINYGATITDIIVPDKNGALADVNLGFDNMEGYTKNWFNPYFGAIVGRVVNRTAFAKFTIKGFDKKIWETNVEDSKVTFSYVSKDGEEGYPGSLLVSASYSLNESNELLLEITATCTKPTPVNLTNHAYFNLAGHDKGLEGLKEHKVYINANSYTPAPEDAFIPTGEIKPVAGTYLDFTSPKWLRDEMPKAGIGFNNNYCVNISNPPTMTIVARVVHPPSGRLLEIYADKPALQFYTSNYLPTENELQGKGGSFYTKNGAFCLETQDYPDAANQPNFPTSVIVPGQLYKHNVRFHFGIQINAEESSSSCNIA</sequence>
<evidence type="ECO:0000256" key="5">
    <source>
        <dbReference type="ARBA" id="ARBA00006206"/>
    </source>
</evidence>
<evidence type="ECO:0000313" key="13">
    <source>
        <dbReference type="Proteomes" id="UP000494165"/>
    </source>
</evidence>
<name>A0A8S1DY64_9INSE</name>
<comment type="caution">
    <text evidence="12">The sequence shown here is derived from an EMBL/GenBank/DDBJ whole genome shotgun (WGS) entry which is preliminary data.</text>
</comment>
<dbReference type="EMBL" id="CADEPI010000454">
    <property type="protein sequence ID" value="CAB3386101.1"/>
    <property type="molecule type" value="Genomic_DNA"/>
</dbReference>
<keyword evidence="6 9" id="KW-0413">Isomerase</keyword>
<dbReference type="GO" id="GO:0033499">
    <property type="term" value="P:galactose catabolic process via UDP-galactose, Leloir pathway"/>
    <property type="evidence" value="ECO:0007669"/>
    <property type="project" value="TreeGrafter"/>
</dbReference>
<organism evidence="12 13">
    <name type="scientific">Cloeon dipterum</name>
    <dbReference type="NCBI Taxonomy" id="197152"/>
    <lineage>
        <taxon>Eukaryota</taxon>
        <taxon>Metazoa</taxon>
        <taxon>Ecdysozoa</taxon>
        <taxon>Arthropoda</taxon>
        <taxon>Hexapoda</taxon>
        <taxon>Insecta</taxon>
        <taxon>Pterygota</taxon>
        <taxon>Palaeoptera</taxon>
        <taxon>Ephemeroptera</taxon>
        <taxon>Pisciforma</taxon>
        <taxon>Baetidae</taxon>
        <taxon>Cloeon</taxon>
    </lineage>
</organism>
<dbReference type="InterPro" id="IPR018052">
    <property type="entry name" value="Ald1_epimerase_CS"/>
</dbReference>
<dbReference type="PIRSF" id="PIRSF005096">
    <property type="entry name" value="GALM"/>
    <property type="match status" value="1"/>
</dbReference>
<feature type="binding site" evidence="11">
    <location>
        <begin position="92"/>
        <end position="93"/>
    </location>
    <ligand>
        <name>beta-D-galactose</name>
        <dbReference type="ChEBI" id="CHEBI:27667"/>
    </ligand>
</feature>
<gene>
    <name evidence="12" type="ORF">CLODIP_2_CD09684</name>
</gene>
<dbReference type="InterPro" id="IPR047215">
    <property type="entry name" value="Galactose_mutarotase-like"/>
</dbReference>
<dbReference type="CDD" id="cd09019">
    <property type="entry name" value="galactose_mutarotase_like"/>
    <property type="match status" value="1"/>
</dbReference>
<dbReference type="GO" id="GO:0030246">
    <property type="term" value="F:carbohydrate binding"/>
    <property type="evidence" value="ECO:0007669"/>
    <property type="project" value="InterPro"/>
</dbReference>
<dbReference type="InterPro" id="IPR008183">
    <property type="entry name" value="Aldose_1/G6P_1-epimerase"/>
</dbReference>
<dbReference type="PROSITE" id="PS00545">
    <property type="entry name" value="ALDOSE_1_EPIMERASE"/>
    <property type="match status" value="1"/>
</dbReference>
<comment type="catalytic activity">
    <reaction evidence="2">
        <text>alpha-D-galactose = beta-D-galactose</text>
        <dbReference type="Rhea" id="RHEA:28675"/>
        <dbReference type="ChEBI" id="CHEBI:27667"/>
        <dbReference type="ChEBI" id="CHEBI:28061"/>
        <dbReference type="EC" id="5.1.3.3"/>
    </reaction>
    <physiologicalReaction direction="right-to-left" evidence="2">
        <dbReference type="Rhea" id="RHEA:28677"/>
    </physiologicalReaction>
</comment>
<evidence type="ECO:0000256" key="8">
    <source>
        <dbReference type="ARBA" id="ARBA00045743"/>
    </source>
</evidence>
<comment type="pathway">
    <text evidence="4 9">Carbohydrate metabolism; hexose metabolism.</text>
</comment>
<dbReference type="Proteomes" id="UP000494165">
    <property type="component" value="Unassembled WGS sequence"/>
</dbReference>
<dbReference type="Pfam" id="PF01263">
    <property type="entry name" value="Aldose_epim"/>
    <property type="match status" value="1"/>
</dbReference>
<evidence type="ECO:0000256" key="10">
    <source>
        <dbReference type="PIRSR" id="PIRSR005096-1"/>
    </source>
</evidence>
<evidence type="ECO:0000256" key="7">
    <source>
        <dbReference type="ARBA" id="ARBA00023277"/>
    </source>
</evidence>
<evidence type="ECO:0000256" key="1">
    <source>
        <dbReference type="ARBA" id="ARBA00001614"/>
    </source>
</evidence>
<evidence type="ECO:0000256" key="2">
    <source>
        <dbReference type="ARBA" id="ARBA00001712"/>
    </source>
</evidence>
<dbReference type="GO" id="GO:0004034">
    <property type="term" value="F:aldose 1-epimerase activity"/>
    <property type="evidence" value="ECO:0007669"/>
    <property type="project" value="UniProtKB-EC"/>
</dbReference>
<comment type="similarity">
    <text evidence="5 9">Belongs to the aldose epimerase family.</text>
</comment>
<protein>
    <recommendedName>
        <fullName evidence="9">Aldose 1-epimerase</fullName>
        <ecNumber evidence="9">5.1.3.3</ecNumber>
    </recommendedName>
</protein>
<comment type="function">
    <text evidence="8">Mutarotase that catalyzes the interconversion of beta-D-galactose and alpha-D-galactose during galactose metabolism. Beta-D-galactose is metabolized in the liver into glucose 1-phosphate, the primary metabolic fuel, by the action of four enzymes that constitute the Leloir pathway: GALM, GALK1 (galactokinase), GALT (galactose-1-phosphate uridylyltransferase) and GALE (UDP-galactose-4'-epimerase). Involved in the maintenance of the equilibrium between the beta- and alpha-anomers of galactose, therefore ensuring a sufficient supply of the alpha-anomer for GALK1. Also active on D-glucose although shows a preference for galactose over glucose.</text>
</comment>
<evidence type="ECO:0000256" key="11">
    <source>
        <dbReference type="PIRSR" id="PIRSR005096-3"/>
    </source>
</evidence>
<comment type="catalytic activity">
    <reaction evidence="1 9">
        <text>alpha-D-glucose = beta-D-glucose</text>
        <dbReference type="Rhea" id="RHEA:10264"/>
        <dbReference type="ChEBI" id="CHEBI:15903"/>
        <dbReference type="ChEBI" id="CHEBI:17925"/>
        <dbReference type="EC" id="5.1.3.3"/>
    </reaction>
</comment>
<keyword evidence="13" id="KW-1185">Reference proteome</keyword>
<dbReference type="InterPro" id="IPR011013">
    <property type="entry name" value="Gal_mutarotase_sf_dom"/>
</dbReference>
<feature type="active site" description="Proton acceptor" evidence="10">
    <location>
        <position position="305"/>
    </location>
</feature>
<evidence type="ECO:0000256" key="6">
    <source>
        <dbReference type="ARBA" id="ARBA00023235"/>
    </source>
</evidence>